<protein>
    <recommendedName>
        <fullName evidence="12">Type I secretion outer membrane protein, TolC family</fullName>
    </recommendedName>
</protein>
<reference evidence="10" key="2">
    <citation type="submission" date="2021-08" db="EMBL/GenBank/DDBJ databases">
        <authorList>
            <person name="Tani A."/>
            <person name="Ola A."/>
            <person name="Ogura Y."/>
            <person name="Katsura K."/>
            <person name="Hayashi T."/>
        </authorList>
    </citation>
    <scope>NUCLEOTIDE SEQUENCE</scope>
    <source>
        <strain evidence="10">NBRC 103626</strain>
    </source>
</reference>
<dbReference type="InterPro" id="IPR051906">
    <property type="entry name" value="TolC-like"/>
</dbReference>
<comment type="subcellular location">
    <subcellularLocation>
        <location evidence="1">Cell outer membrane</location>
    </subcellularLocation>
</comment>
<dbReference type="Gene3D" id="1.20.1600.10">
    <property type="entry name" value="Outer membrane efflux proteins (OEP)"/>
    <property type="match status" value="1"/>
</dbReference>
<dbReference type="PANTHER" id="PTHR30026:SF22">
    <property type="entry name" value="OUTER MEMBRANE EFFLUX PROTEIN"/>
    <property type="match status" value="1"/>
</dbReference>
<dbReference type="GO" id="GO:0015562">
    <property type="term" value="F:efflux transmembrane transporter activity"/>
    <property type="evidence" value="ECO:0007669"/>
    <property type="project" value="InterPro"/>
</dbReference>
<organism evidence="10 11">
    <name type="scientific">Methylobacterium gregans</name>
    <dbReference type="NCBI Taxonomy" id="374424"/>
    <lineage>
        <taxon>Bacteria</taxon>
        <taxon>Pseudomonadati</taxon>
        <taxon>Pseudomonadota</taxon>
        <taxon>Alphaproteobacteria</taxon>
        <taxon>Hyphomicrobiales</taxon>
        <taxon>Methylobacteriaceae</taxon>
        <taxon>Methylobacterium</taxon>
    </lineage>
</organism>
<dbReference type="GO" id="GO:0009279">
    <property type="term" value="C:cell outer membrane"/>
    <property type="evidence" value="ECO:0007669"/>
    <property type="project" value="UniProtKB-SubCell"/>
</dbReference>
<dbReference type="SUPFAM" id="SSF56954">
    <property type="entry name" value="Outer membrane efflux proteins (OEP)"/>
    <property type="match status" value="1"/>
</dbReference>
<evidence type="ECO:0000313" key="11">
    <source>
        <dbReference type="Proteomes" id="UP001055108"/>
    </source>
</evidence>
<evidence type="ECO:0000256" key="5">
    <source>
        <dbReference type="ARBA" id="ARBA00022692"/>
    </source>
</evidence>
<name>A0AA37HQ26_9HYPH</name>
<keyword evidence="4" id="KW-1134">Transmembrane beta strand</keyword>
<keyword evidence="5" id="KW-0812">Transmembrane</keyword>
<keyword evidence="3" id="KW-0813">Transport</keyword>
<dbReference type="Pfam" id="PF02321">
    <property type="entry name" value="OEP"/>
    <property type="match status" value="1"/>
</dbReference>
<gene>
    <name evidence="10" type="ORF">NBEOAGPD_2703</name>
</gene>
<keyword evidence="11" id="KW-1185">Reference proteome</keyword>
<dbReference type="AlphaFoldDB" id="A0AA37HQ26"/>
<reference evidence="10" key="1">
    <citation type="journal article" date="2016" name="Front. Microbiol.">
        <title>Genome Sequence of the Piezophilic, Mesophilic Sulfate-Reducing Bacterium Desulfovibrio indicus J2T.</title>
        <authorList>
            <person name="Cao J."/>
            <person name="Maignien L."/>
            <person name="Shao Z."/>
            <person name="Alain K."/>
            <person name="Jebbar M."/>
        </authorList>
    </citation>
    <scope>NUCLEOTIDE SEQUENCE</scope>
    <source>
        <strain evidence="10">NBRC 103626</strain>
    </source>
</reference>
<evidence type="ECO:0000256" key="3">
    <source>
        <dbReference type="ARBA" id="ARBA00022448"/>
    </source>
</evidence>
<proteinExistence type="inferred from homology"/>
<evidence type="ECO:0000313" key="10">
    <source>
        <dbReference type="EMBL" id="GJD79476.1"/>
    </source>
</evidence>
<evidence type="ECO:0000256" key="6">
    <source>
        <dbReference type="ARBA" id="ARBA00023136"/>
    </source>
</evidence>
<evidence type="ECO:0000256" key="9">
    <source>
        <dbReference type="SAM" id="SignalP"/>
    </source>
</evidence>
<dbReference type="GO" id="GO:1990281">
    <property type="term" value="C:efflux pump complex"/>
    <property type="evidence" value="ECO:0007669"/>
    <property type="project" value="TreeGrafter"/>
</dbReference>
<dbReference type="InterPro" id="IPR003423">
    <property type="entry name" value="OMP_efflux"/>
</dbReference>
<evidence type="ECO:0000256" key="7">
    <source>
        <dbReference type="ARBA" id="ARBA00023237"/>
    </source>
</evidence>
<comment type="caution">
    <text evidence="10">The sequence shown here is derived from an EMBL/GenBank/DDBJ whole genome shotgun (WGS) entry which is preliminary data.</text>
</comment>
<evidence type="ECO:0000256" key="4">
    <source>
        <dbReference type="ARBA" id="ARBA00022452"/>
    </source>
</evidence>
<comment type="similarity">
    <text evidence="2">Belongs to the outer membrane factor (OMF) (TC 1.B.17) family.</text>
</comment>
<dbReference type="RefSeq" id="WP_238303463.1">
    <property type="nucleotide sequence ID" value="NZ_BPQM01000063.1"/>
</dbReference>
<feature type="signal peptide" evidence="9">
    <location>
        <begin position="1"/>
        <end position="30"/>
    </location>
</feature>
<accession>A0AA37HQ26</accession>
<dbReference type="GO" id="GO:0015288">
    <property type="term" value="F:porin activity"/>
    <property type="evidence" value="ECO:0007669"/>
    <property type="project" value="TreeGrafter"/>
</dbReference>
<evidence type="ECO:0000256" key="2">
    <source>
        <dbReference type="ARBA" id="ARBA00007613"/>
    </source>
</evidence>
<dbReference type="EMBL" id="BPQM01000063">
    <property type="protein sequence ID" value="GJD79476.1"/>
    <property type="molecule type" value="Genomic_DNA"/>
</dbReference>
<evidence type="ECO:0008006" key="12">
    <source>
        <dbReference type="Google" id="ProtNLM"/>
    </source>
</evidence>
<keyword evidence="6" id="KW-0472">Membrane</keyword>
<feature type="chain" id="PRO_5041328713" description="Type I secretion outer membrane protein, TolC family" evidence="9">
    <location>
        <begin position="31"/>
        <end position="514"/>
    </location>
</feature>
<evidence type="ECO:0000256" key="8">
    <source>
        <dbReference type="SAM" id="Coils"/>
    </source>
</evidence>
<keyword evidence="7" id="KW-0998">Cell outer membrane</keyword>
<dbReference type="PANTHER" id="PTHR30026">
    <property type="entry name" value="OUTER MEMBRANE PROTEIN TOLC"/>
    <property type="match status" value="1"/>
</dbReference>
<dbReference type="Proteomes" id="UP001055108">
    <property type="component" value="Unassembled WGS sequence"/>
</dbReference>
<evidence type="ECO:0000256" key="1">
    <source>
        <dbReference type="ARBA" id="ARBA00004442"/>
    </source>
</evidence>
<sequence length="514" mass="55320">MRSRIVTARIGERVLLAGLAAALVAGPASAQTLDQAASAALENSFVLRADRARQEGAEARERGAFDAFMPSVSLLGDKPLSSRFTYGPRVEPTQIGIDSTPRAAPRQYGISADLPLFDGFQRLHTLRSAQALTDAGRFITLSQRQQVLLDAAIAYIAVLRDVRILAAREAQIGAIRRIRDATARQFEVNDATRTDVALTQSRLQEAEAAHDRARAELAAARLAFKRVTQTEPERMVPPRFPDRLPRDELAYAELVRGANPGLAAARLDAKSAAFQASATVSAVLPQVNLQVTHASTFGYSPTLDRITDTTARVVARIPLYQPGAFPKIDEASALARQRGYEVQDQELATIIAARTAFARRAAIADQLRRLTERLTFLRATIRGFEVERGAGFRTVLDELNLRAELADAEVAAAAVLTERDALSLQLSAAANLLDVGLSVSADRRFETLAAVRDPLTTAALRRGGEAAPVKLASGAGGGRPEPAALTLRGRIDEPAQARFGLVPYGRTGRVALTQ</sequence>
<keyword evidence="8" id="KW-0175">Coiled coil</keyword>
<feature type="coiled-coil region" evidence="8">
    <location>
        <begin position="196"/>
        <end position="223"/>
    </location>
</feature>
<keyword evidence="9" id="KW-0732">Signal</keyword>